<evidence type="ECO:0000256" key="5">
    <source>
        <dbReference type="ARBA" id="ARBA00022729"/>
    </source>
</evidence>
<feature type="domain" description="Cadherin" evidence="16">
    <location>
        <begin position="1600"/>
        <end position="1690"/>
    </location>
</feature>
<feature type="region of interest" description="Disordered" evidence="13">
    <location>
        <begin position="2353"/>
        <end position="2413"/>
    </location>
</feature>
<dbReference type="PANTHER" id="PTHR24026:SF136">
    <property type="entry name" value="PROTOCADHERIN-23"/>
    <property type="match status" value="1"/>
</dbReference>
<dbReference type="FunFam" id="2.60.40.60:FF:000020">
    <property type="entry name" value="Dachsous cadherin-related 1b"/>
    <property type="match status" value="4"/>
</dbReference>
<keyword evidence="3 14" id="KW-0812">Transmembrane</keyword>
<feature type="signal peptide" evidence="15">
    <location>
        <begin position="1"/>
        <end position="25"/>
    </location>
</feature>
<keyword evidence="11" id="KW-0325">Glycoprotein</keyword>
<dbReference type="PANTHER" id="PTHR24026">
    <property type="entry name" value="FAT ATYPICAL CADHERIN-RELATED"/>
    <property type="match status" value="1"/>
</dbReference>
<feature type="domain" description="Cadherin" evidence="16">
    <location>
        <begin position="1382"/>
        <end position="1483"/>
    </location>
</feature>
<reference evidence="17" key="1">
    <citation type="submission" date="2022-02" db="EMBL/GenBank/DDBJ databases">
        <title>Atlantic sturgeon de novo genome assembly.</title>
        <authorList>
            <person name="Stock M."/>
            <person name="Klopp C."/>
            <person name="Guiguen Y."/>
            <person name="Cabau C."/>
            <person name="Parinello H."/>
            <person name="Santidrian Yebra-Pimentel E."/>
            <person name="Kuhl H."/>
            <person name="Dirks R.P."/>
            <person name="Guessner J."/>
            <person name="Wuertz S."/>
            <person name="Du K."/>
            <person name="Schartl M."/>
        </authorList>
    </citation>
    <scope>NUCLEOTIDE SEQUENCE</scope>
    <source>
        <strain evidence="17">STURGEONOMICS-FGT-2020</strain>
        <tissue evidence="17">Whole blood</tissue>
    </source>
</reference>
<dbReference type="FunFam" id="2.60.40.60:FF:000116">
    <property type="entry name" value="Dachsous cadherin-related 2"/>
    <property type="match status" value="2"/>
</dbReference>
<evidence type="ECO:0000256" key="10">
    <source>
        <dbReference type="ARBA" id="ARBA00023136"/>
    </source>
</evidence>
<evidence type="ECO:0000256" key="1">
    <source>
        <dbReference type="ARBA" id="ARBA00004251"/>
    </source>
</evidence>
<feature type="domain" description="Cadherin" evidence="16">
    <location>
        <begin position="2004"/>
        <end position="2109"/>
    </location>
</feature>
<evidence type="ECO:0000256" key="7">
    <source>
        <dbReference type="ARBA" id="ARBA00022837"/>
    </source>
</evidence>
<name>A0AAD8GA44_ACIOX</name>
<evidence type="ECO:0000256" key="8">
    <source>
        <dbReference type="ARBA" id="ARBA00022889"/>
    </source>
</evidence>
<dbReference type="SMART" id="SM00112">
    <property type="entry name" value="CA"/>
    <property type="match status" value="20"/>
</dbReference>
<dbReference type="GO" id="GO:0005886">
    <property type="term" value="C:plasma membrane"/>
    <property type="evidence" value="ECO:0007669"/>
    <property type="project" value="UniProtKB-SubCell"/>
</dbReference>
<feature type="domain" description="Cadherin" evidence="16">
    <location>
        <begin position="140"/>
        <end position="242"/>
    </location>
</feature>
<feature type="domain" description="Cadherin" evidence="16">
    <location>
        <begin position="864"/>
        <end position="965"/>
    </location>
</feature>
<feature type="domain" description="Cadherin" evidence="16">
    <location>
        <begin position="658"/>
        <end position="760"/>
    </location>
</feature>
<protein>
    <submittedName>
        <fullName evidence="17">Protocadherin Fat 4-like</fullName>
    </submittedName>
</protein>
<keyword evidence="8" id="KW-0130">Cell adhesion</keyword>
<feature type="domain" description="Cadherin" evidence="16">
    <location>
        <begin position="1796"/>
        <end position="1898"/>
    </location>
</feature>
<proteinExistence type="predicted"/>
<evidence type="ECO:0000259" key="16">
    <source>
        <dbReference type="PROSITE" id="PS50268"/>
    </source>
</evidence>
<evidence type="ECO:0000256" key="11">
    <source>
        <dbReference type="ARBA" id="ARBA00023180"/>
    </source>
</evidence>
<feature type="transmembrane region" description="Helical" evidence="14">
    <location>
        <begin position="2320"/>
        <end position="2343"/>
    </location>
</feature>
<feature type="domain" description="Cadherin" evidence="16">
    <location>
        <begin position="353"/>
        <end position="455"/>
    </location>
</feature>
<evidence type="ECO:0000256" key="15">
    <source>
        <dbReference type="SAM" id="SignalP"/>
    </source>
</evidence>
<dbReference type="FunFam" id="2.60.40.60:FF:000123">
    <property type="entry name" value="Protocadherin beta 4"/>
    <property type="match status" value="1"/>
</dbReference>
<feature type="domain" description="Cadherin" evidence="16">
    <location>
        <begin position="456"/>
        <end position="657"/>
    </location>
</feature>
<dbReference type="EMBL" id="JAGXEW010000006">
    <property type="protein sequence ID" value="KAK1170497.1"/>
    <property type="molecule type" value="Genomic_DNA"/>
</dbReference>
<dbReference type="GO" id="GO:0007156">
    <property type="term" value="P:homophilic cell adhesion via plasma membrane adhesion molecules"/>
    <property type="evidence" value="ECO:0007669"/>
    <property type="project" value="InterPro"/>
</dbReference>
<dbReference type="Pfam" id="PF00028">
    <property type="entry name" value="Cadherin"/>
    <property type="match status" value="19"/>
</dbReference>
<feature type="domain" description="Cadherin" evidence="16">
    <location>
        <begin position="1178"/>
        <end position="1277"/>
    </location>
</feature>
<accession>A0AAD8GA44</accession>
<dbReference type="FunFam" id="2.60.40.60:FF:000104">
    <property type="entry name" value="cadherin-23 isoform X1"/>
    <property type="match status" value="1"/>
</dbReference>
<keyword evidence="10 14" id="KW-0472">Membrane</keyword>
<sequence>MGTTNCWLFFLFSLLGTCCFYAVRSLPIETTIDCNIATSVRKEVQENYNGEIERINGIPSGAKLEIKSLHPNHLQFVEFIYNLGDEIAIIRSTQPLDAEQLLESGGTLQYNVICTTYLGPKENRREIILQDINDNAPIFTTKNYNINISEIHQVFTSVLKVEAKDADISPQNNIVSYSFLDPVPVDFEIRLGDGTITLKRPLNYNRVPEYKLTVKAQDFGNKSDEAKVTIHIIDFDTMNPYFNHSFYDATISENKIGTLTISPEPIQAKDGDIGINEKIDYSITSVMPSTYESYFNIDGNSGILSLTTQLDREIIETITINIKAAQQNDRLKYAEALVLVNILDINDNLPEFDKNEYKISIPENSPNETTFLKITVTDKDKGGFNGTLAITPEDNPFQISADGTITVRNSEVLDREQKEIFTLKIIARELAPPHQERQAVLLIELLDENDNSPTFNNLPYEGKIFKNQTIGMEVVKVDASDLDKDANGRIIYKIAGGNSVDFFEIDEQSGQICLLKEIPLAENTVPMIILYVTATDGGSIPRAASVPVNILAPGDSRPLFLQDKYEVTIMEEGDFPAVVVTAKFSSLSPILPVTVSVLTEQDMFQIDNNGTIRTKAKLDRETKQNYKINISVSDGILSDYAIVIVNVTDINDNTPIFTGSYPDVRLSEDNKSGTSVKQVLASDLDEGFNSEMSFSLQGGDGKIDIDSKTGLITLVKELDRETQASYNLTVIVSDHGQPSRSDKVNFTLTVDDINDNPPIFTNSKYEVKVRENRSTGDVLLNVTATDLDEGENSRLEYQIVDSPGFFQVNPATGEMSLIQSLDFETAREFSLNIEAKDGGSPSLVGKCTVHVQVQDVNDNAPEFSQKIYSILVLENLQSGADLYTLNVTDKDENGFSDGYFILNSAIFSINKLGVISLKSDAHLDREEESKYDLTVWAVDAPNDGFNASASLNITILDVNDNNPQFEELPQNISVPEGNYKPNSPGKICEIVATDKDIGENGHVTLSVLSTEMNHLFRFQQDGSLVAIEPLDRESKDLYEFAIMASDSGTPQRQNISYIKIRITDINDNAPEFSKSSYIENVLVALAKKGDVVLTVSASDKDLGNNSHISYSFSQSSPYLSLDSDTGIITLARDLSDVTKDTLLNHTVIARDHGLTPLDSKATVVINLMVNPEFGLKFENSTYNFSIAENVPKNTTVGSVKALTGSLLVHTTYTVKSYTDRFSINKQGEVATLLELDREKQDQYTLVIEAVDSRTPPSTAVTMVTIHILDVNDNAPEFFPLIVTQLSVLEGLDGLDLGLFSATDHDAGDNAKITYSLKDDFSGVFRVNSSTGHLLSTQALDRETVESYLLNVIATDGGKPTMFSTVTLNITVEDINDNKPVFNQSWYNVTVKENDPPGVILTVFATDKDLGYNAIIHYMILKNTDSPFYIGELSGRIGTLYPLDYETKNSYTFRVNAFNPGTDYESTVDITVNVEDVNEEGPIFVKPPYYVFVLDNSIAGHLILDINATDGNNSNDVGIHYNITEGNKDGLFDISNTNGQITLSKDLTKLTGGVVEHLLKIMATDNGSPKLSNTEKVTVTVVPNNITFPVFLAVDYQPKPLSEKAAPGTVVIQISALYASQVIYSIQAGNDEGYFSIDGFSGVIKTEKQLKVEDFPVMMHVRAADSTQTSVFSEASVNITVIDENDFPPVFSNSSIKQSLKEEESAPTEVIRLLATDKDSGRNGELTYSILSGGDSKFWINPVNGTLYTDVSFDFEVGPVEYQIVVYAEDNGIPEKKRDYCTVAVSIIDINDCPPQFEPVQPMTVKENAPEGTEIGKVTAVDQDTGDNAFIVYDITDGSDVFAIKADGTITVKTPLDYETLNKFSITVTATNNKTDPFHKNQTTVIISVLDVNDNPPVFPQSNYTASVNLTSPLGTQVTSVTATDKDQGSNGVIEYHLLDDEPHSKYFLIENPLKGRIIMIQKLPDPGDYSFTVQAQDRGEPSLNSTAIVKVQVVDDRPGLPDFNKTDISTHVKENTGVNHVVYTFAVLDTSGTPVTYTILNGNELGHFLLHASTGELMTTINLDYEKLSNYIITVEANEAGSSSRKGTTPKNIARLTILVEDVNEKPTFIKKSYSAKVFNTVPYRFQVIKVEASDPDGEDNGILVYSLDGPSSREFDIEEATGQIFAVSLAGKVGKFSFKVQVTDQAGKGLSDATQVDVTVDSSSNNDIVVISIDQRVNIVEKKIAEVKRALEVSLNLNVNIINVYANNIEARSRSDDEETFISFIATDTNSQIIPTEQVKRILNQEDELIKTELRKVFGAQVEVSVIETEEESATSPELIGVIVLSVLLALVITGFVVFVVLTTRRNKQLEDVDGDHDKGTLSISNPYESFKNPNAKESCEDNQETEHQHEGGKDKHEVSHSGSERDSYELQETSVTVGLGFKTSISI</sequence>
<feature type="compositionally biased region" description="Basic and acidic residues" evidence="13">
    <location>
        <begin position="2386"/>
        <end position="2410"/>
    </location>
</feature>
<feature type="chain" id="PRO_5042107767" evidence="15">
    <location>
        <begin position="26"/>
        <end position="2429"/>
    </location>
</feature>
<feature type="domain" description="Cadherin" evidence="16">
    <location>
        <begin position="243"/>
        <end position="352"/>
    </location>
</feature>
<keyword evidence="4" id="KW-0479">Metal-binding</keyword>
<dbReference type="FunFam" id="2.60.40.60:FF:000033">
    <property type="entry name" value="FAT atypical cadherin 1"/>
    <property type="match status" value="2"/>
</dbReference>
<feature type="domain" description="Cadherin" evidence="16">
    <location>
        <begin position="1299"/>
        <end position="1381"/>
    </location>
</feature>
<dbReference type="GO" id="GO:0005509">
    <property type="term" value="F:calcium ion binding"/>
    <property type="evidence" value="ECO:0007669"/>
    <property type="project" value="UniProtKB-UniRule"/>
</dbReference>
<feature type="domain" description="Cadherin" evidence="16">
    <location>
        <begin position="1899"/>
        <end position="2003"/>
    </location>
</feature>
<keyword evidence="18" id="KW-1185">Reference proteome</keyword>
<dbReference type="FunFam" id="2.60.40.60:FF:000015">
    <property type="entry name" value="FAT atypical cadherin 1"/>
    <property type="match status" value="1"/>
</dbReference>
<evidence type="ECO:0000256" key="4">
    <source>
        <dbReference type="ARBA" id="ARBA00022723"/>
    </source>
</evidence>
<feature type="domain" description="Cadherin" evidence="16">
    <location>
        <begin position="2110"/>
        <end position="2211"/>
    </location>
</feature>
<dbReference type="Gene3D" id="2.60.40.60">
    <property type="entry name" value="Cadherins"/>
    <property type="match status" value="20"/>
</dbReference>
<dbReference type="PRINTS" id="PR00205">
    <property type="entry name" value="CADHERIN"/>
</dbReference>
<feature type="domain" description="Cadherin" evidence="16">
    <location>
        <begin position="1691"/>
        <end position="1796"/>
    </location>
</feature>
<dbReference type="Proteomes" id="UP001230051">
    <property type="component" value="Unassembled WGS sequence"/>
</dbReference>
<organism evidence="17 18">
    <name type="scientific">Acipenser oxyrinchus oxyrinchus</name>
    <dbReference type="NCBI Taxonomy" id="40147"/>
    <lineage>
        <taxon>Eukaryota</taxon>
        <taxon>Metazoa</taxon>
        <taxon>Chordata</taxon>
        <taxon>Craniata</taxon>
        <taxon>Vertebrata</taxon>
        <taxon>Euteleostomi</taxon>
        <taxon>Actinopterygii</taxon>
        <taxon>Chondrostei</taxon>
        <taxon>Acipenseriformes</taxon>
        <taxon>Acipenseridae</taxon>
        <taxon>Acipenser</taxon>
    </lineage>
</organism>
<feature type="domain" description="Cadherin" evidence="16">
    <location>
        <begin position="1484"/>
        <end position="1590"/>
    </location>
</feature>
<dbReference type="PROSITE" id="PS50268">
    <property type="entry name" value="CADHERIN_2"/>
    <property type="match status" value="19"/>
</dbReference>
<dbReference type="GO" id="GO:0007163">
    <property type="term" value="P:establishment or maintenance of cell polarity"/>
    <property type="evidence" value="ECO:0007669"/>
    <property type="project" value="UniProtKB-ARBA"/>
</dbReference>
<keyword evidence="9 14" id="KW-1133">Transmembrane helix</keyword>
<keyword evidence="6" id="KW-0677">Repeat</keyword>
<evidence type="ECO:0000256" key="9">
    <source>
        <dbReference type="ARBA" id="ARBA00022989"/>
    </source>
</evidence>
<gene>
    <name evidence="17" type="primary">Fat4</name>
    <name evidence="17" type="ORF">AOXY_G7374</name>
</gene>
<dbReference type="InterPro" id="IPR002126">
    <property type="entry name" value="Cadherin-like_dom"/>
</dbReference>
<evidence type="ECO:0000256" key="6">
    <source>
        <dbReference type="ARBA" id="ARBA00022737"/>
    </source>
</evidence>
<feature type="domain" description="Cadherin" evidence="16">
    <location>
        <begin position="761"/>
        <end position="863"/>
    </location>
</feature>
<comment type="subcellular location">
    <subcellularLocation>
        <location evidence="1">Cell membrane</location>
        <topology evidence="1">Single-pass type I membrane protein</topology>
    </subcellularLocation>
</comment>
<dbReference type="SUPFAM" id="SSF49313">
    <property type="entry name" value="Cadherin-like"/>
    <property type="match status" value="20"/>
</dbReference>
<dbReference type="InterPro" id="IPR015919">
    <property type="entry name" value="Cadherin-like_sf"/>
</dbReference>
<evidence type="ECO:0000256" key="12">
    <source>
        <dbReference type="PROSITE-ProRule" id="PRU00043"/>
    </source>
</evidence>
<evidence type="ECO:0000256" key="3">
    <source>
        <dbReference type="ARBA" id="ARBA00022692"/>
    </source>
</evidence>
<keyword evidence="7 12" id="KW-0106">Calcium</keyword>
<dbReference type="CDD" id="cd11304">
    <property type="entry name" value="Cadherin_repeat"/>
    <property type="match status" value="20"/>
</dbReference>
<evidence type="ECO:0000313" key="17">
    <source>
        <dbReference type="EMBL" id="KAK1170497.1"/>
    </source>
</evidence>
<evidence type="ECO:0000256" key="14">
    <source>
        <dbReference type="SAM" id="Phobius"/>
    </source>
</evidence>
<feature type="domain" description="Cadherin" evidence="16">
    <location>
        <begin position="966"/>
        <end position="1072"/>
    </location>
</feature>
<dbReference type="PROSITE" id="PS00232">
    <property type="entry name" value="CADHERIN_1"/>
    <property type="match status" value="8"/>
</dbReference>
<feature type="domain" description="Cadherin" evidence="16">
    <location>
        <begin position="1089"/>
        <end position="1177"/>
    </location>
</feature>
<dbReference type="InterPro" id="IPR020894">
    <property type="entry name" value="Cadherin_CS"/>
</dbReference>
<keyword evidence="5 15" id="KW-0732">Signal</keyword>
<evidence type="ECO:0000256" key="2">
    <source>
        <dbReference type="ARBA" id="ARBA00022475"/>
    </source>
</evidence>
<evidence type="ECO:0000313" key="18">
    <source>
        <dbReference type="Proteomes" id="UP001230051"/>
    </source>
</evidence>
<keyword evidence="2" id="KW-1003">Cell membrane</keyword>
<comment type="caution">
    <text evidence="17">The sequence shown here is derived from an EMBL/GenBank/DDBJ whole genome shotgun (WGS) entry which is preliminary data.</text>
</comment>
<evidence type="ECO:0000256" key="13">
    <source>
        <dbReference type="SAM" id="MobiDB-lite"/>
    </source>
</evidence>